<dbReference type="PANTHER" id="PTHR34144">
    <property type="entry name" value="CHROMOSOME 8, WHOLE GENOME SHOTGUN SEQUENCE"/>
    <property type="match status" value="1"/>
</dbReference>
<dbReference type="Proteomes" id="UP000566819">
    <property type="component" value="Unassembled WGS sequence"/>
</dbReference>
<dbReference type="EMBL" id="JAAMPI010001624">
    <property type="protein sequence ID" value="KAF4624546.1"/>
    <property type="molecule type" value="Genomic_DNA"/>
</dbReference>
<evidence type="ECO:0000313" key="1">
    <source>
        <dbReference type="EMBL" id="KAF4624546.1"/>
    </source>
</evidence>
<organism evidence="1 2">
    <name type="scientific">Cudoniella acicularis</name>
    <dbReference type="NCBI Taxonomy" id="354080"/>
    <lineage>
        <taxon>Eukaryota</taxon>
        <taxon>Fungi</taxon>
        <taxon>Dikarya</taxon>
        <taxon>Ascomycota</taxon>
        <taxon>Pezizomycotina</taxon>
        <taxon>Leotiomycetes</taxon>
        <taxon>Helotiales</taxon>
        <taxon>Tricladiaceae</taxon>
        <taxon>Cudoniella</taxon>
    </lineage>
</organism>
<name>A0A8H4R9G5_9HELO</name>
<dbReference type="Pfam" id="PF11735">
    <property type="entry name" value="CAP59_mtransfer"/>
    <property type="match status" value="1"/>
</dbReference>
<protein>
    <submittedName>
        <fullName evidence="1">Uncharacterized protein</fullName>
    </submittedName>
</protein>
<accession>A0A8H4R9G5</accession>
<dbReference type="InterPro" id="IPR021047">
    <property type="entry name" value="Mannosyltransferase_CMT1"/>
</dbReference>
<keyword evidence="2" id="KW-1185">Reference proteome</keyword>
<evidence type="ECO:0000313" key="2">
    <source>
        <dbReference type="Proteomes" id="UP000566819"/>
    </source>
</evidence>
<comment type="caution">
    <text evidence="1">The sequence shown here is derived from an EMBL/GenBank/DDBJ whole genome shotgun (WGS) entry which is preliminary data.</text>
</comment>
<sequence length="233" mass="26679">MRMILMNLRKYPFLDWEINLTVSLLPEKSTQDIIFTYDFEDNVSLVLEHLPLEDISHVTLPPGERRMKRIAFTTEVRNRTLGPIHNSSLQFDKFLSINDIKFNPIATVQLVFPTNINTYGRAEYGAACAVGFIDAFKFYDRFATRDFEGHEMGVPFFPWSTDAGDLVSRQDVLAQKDAVRVRVCWGGMTAFEASWFQSNNADVGKTFSRGTPESNVADIQLSPLLFRYELDPF</sequence>
<dbReference type="OrthoDB" id="262547at2759"/>
<gene>
    <name evidence="1" type="ORF">G7Y89_g13624</name>
</gene>
<dbReference type="AlphaFoldDB" id="A0A8H4R9G5"/>
<reference evidence="1 2" key="1">
    <citation type="submission" date="2020-03" db="EMBL/GenBank/DDBJ databases">
        <title>Draft Genome Sequence of Cudoniella acicularis.</title>
        <authorList>
            <person name="Buettner E."/>
            <person name="Kellner H."/>
        </authorList>
    </citation>
    <scope>NUCLEOTIDE SEQUENCE [LARGE SCALE GENOMIC DNA]</scope>
    <source>
        <strain evidence="1 2">DSM 108380</strain>
    </source>
</reference>
<proteinExistence type="predicted"/>
<dbReference type="PANTHER" id="PTHR34144:SF8">
    <property type="entry name" value="GLYCOSYLTRANSFERASE FAMILY 69 PROTEIN"/>
    <property type="match status" value="1"/>
</dbReference>